<dbReference type="InterPro" id="IPR036249">
    <property type="entry name" value="Thioredoxin-like_sf"/>
</dbReference>
<dbReference type="AlphaFoldDB" id="A0A1Q8SWH9"/>
<evidence type="ECO:0000313" key="11">
    <source>
        <dbReference type="EMBL" id="OLO05764.1"/>
    </source>
</evidence>
<evidence type="ECO:0000256" key="2">
    <source>
        <dbReference type="ARBA" id="ARBA00005791"/>
    </source>
</evidence>
<organism evidence="11 12">
    <name type="scientific">Salinicola socius</name>
    <dbReference type="NCBI Taxonomy" id="404433"/>
    <lineage>
        <taxon>Bacteria</taxon>
        <taxon>Pseudomonadati</taxon>
        <taxon>Pseudomonadota</taxon>
        <taxon>Gammaproteobacteria</taxon>
        <taxon>Oceanospirillales</taxon>
        <taxon>Halomonadaceae</taxon>
        <taxon>Salinicola</taxon>
    </lineage>
</organism>
<comment type="caution">
    <text evidence="11">The sequence shown here is derived from an EMBL/GenBank/DDBJ whole genome shotgun (WGS) entry which is preliminary data.</text>
</comment>
<keyword evidence="6" id="KW-0676">Redox-active center</keyword>
<feature type="disulfide bond" description="Redox-active" evidence="8">
    <location>
        <begin position="55"/>
        <end position="58"/>
    </location>
</feature>
<keyword evidence="4 7" id="KW-0574">Periplasm</keyword>
<dbReference type="Pfam" id="PF01323">
    <property type="entry name" value="DSBA"/>
    <property type="match status" value="1"/>
</dbReference>
<evidence type="ECO:0000256" key="1">
    <source>
        <dbReference type="ARBA" id="ARBA00004418"/>
    </source>
</evidence>
<dbReference type="OrthoDB" id="9784896at2"/>
<dbReference type="RefSeq" id="WP_075568508.1">
    <property type="nucleotide sequence ID" value="NZ_MSDO01000002.1"/>
</dbReference>
<feature type="domain" description="Thioredoxin" evidence="10">
    <location>
        <begin position="8"/>
        <end position="152"/>
    </location>
</feature>
<evidence type="ECO:0000256" key="5">
    <source>
        <dbReference type="ARBA" id="ARBA00023157"/>
    </source>
</evidence>
<keyword evidence="3 9" id="KW-0732">Signal</keyword>
<proteinExistence type="inferred from homology"/>
<dbReference type="Gene3D" id="3.40.30.10">
    <property type="entry name" value="Glutaredoxin"/>
    <property type="match status" value="1"/>
</dbReference>
<dbReference type="GO" id="GO:0042597">
    <property type="term" value="C:periplasmic space"/>
    <property type="evidence" value="ECO:0007669"/>
    <property type="project" value="UniProtKB-SubCell"/>
</dbReference>
<dbReference type="GO" id="GO:0015036">
    <property type="term" value="F:disulfide oxidoreductase activity"/>
    <property type="evidence" value="ECO:0007669"/>
    <property type="project" value="UniProtKB-ARBA"/>
</dbReference>
<evidence type="ECO:0000256" key="8">
    <source>
        <dbReference type="PIRSR" id="PIRSR001488-1"/>
    </source>
</evidence>
<dbReference type="SUPFAM" id="SSF52833">
    <property type="entry name" value="Thioredoxin-like"/>
    <property type="match status" value="1"/>
</dbReference>
<keyword evidence="5 7" id="KW-1015">Disulfide bond</keyword>
<sequence length="212" mass="23624">MIKSFVALLAGLTFSGAVMAADIVEGQDYQVVDEPMKTDVPADQIEVTEVFWYGCPHCYALEKPLNEWVDQLPDDVTFDRMAAPLGKVWEQHATAFYAARQLGIEDEMRQDFMDAIHKGGKRLTDKDEIAEFFTSYGVSKDEALKALDSFGVKSEIQQASAKMRGYKLMGVPDLIVDGRYVVTPNSAGSLENMPKIASALIEKVREERTESE</sequence>
<gene>
    <name evidence="11" type="ORF">BTW07_02115</name>
</gene>
<dbReference type="InterPro" id="IPR050824">
    <property type="entry name" value="Thiol_disulfide_DsbA"/>
</dbReference>
<dbReference type="Proteomes" id="UP000186878">
    <property type="component" value="Unassembled WGS sequence"/>
</dbReference>
<dbReference type="InterPro" id="IPR023205">
    <property type="entry name" value="DsbA/DsbL"/>
</dbReference>
<keyword evidence="12" id="KW-1185">Reference proteome</keyword>
<dbReference type="PANTHER" id="PTHR35891:SF2">
    <property type="entry name" value="THIOL:DISULFIDE INTERCHANGE PROTEIN DSBA"/>
    <property type="match status" value="1"/>
</dbReference>
<evidence type="ECO:0000259" key="10">
    <source>
        <dbReference type="PROSITE" id="PS51352"/>
    </source>
</evidence>
<dbReference type="PIRSF" id="PIRSF001488">
    <property type="entry name" value="Tdi_protein"/>
    <property type="match status" value="1"/>
</dbReference>
<accession>A0A1Q8SWH9</accession>
<evidence type="ECO:0000256" key="9">
    <source>
        <dbReference type="SAM" id="SignalP"/>
    </source>
</evidence>
<dbReference type="STRING" id="404433.BTW07_02115"/>
<reference evidence="11 12" key="1">
    <citation type="submission" date="2016-12" db="EMBL/GenBank/DDBJ databases">
        <title>Draft genome sequences of strains Salinicola socius SMB35, Salinicola sp. MH3R3-1 and Chromohalobacter sp. SMB17 from the Verkhnekamsk potash mining region of Russia.</title>
        <authorList>
            <person name="Mavrodi D.V."/>
            <person name="Olsson B.E."/>
            <person name="Korsakova E.S."/>
            <person name="Pyankova A."/>
            <person name="Mavrodi O.V."/>
            <person name="Plotnikova E.G."/>
        </authorList>
    </citation>
    <scope>NUCLEOTIDE SEQUENCE [LARGE SCALE GENOMIC DNA]</scope>
    <source>
        <strain evidence="11 12">SMB35</strain>
    </source>
</reference>
<dbReference type="PROSITE" id="PS51352">
    <property type="entry name" value="THIOREDOXIN_2"/>
    <property type="match status" value="1"/>
</dbReference>
<protein>
    <recommendedName>
        <fullName evidence="7">Thiol:disulfide interchange protein</fullName>
    </recommendedName>
</protein>
<evidence type="ECO:0000256" key="4">
    <source>
        <dbReference type="ARBA" id="ARBA00022764"/>
    </source>
</evidence>
<evidence type="ECO:0000256" key="3">
    <source>
        <dbReference type="ARBA" id="ARBA00022729"/>
    </source>
</evidence>
<feature type="signal peptide" evidence="9">
    <location>
        <begin position="1"/>
        <end position="20"/>
    </location>
</feature>
<feature type="chain" id="PRO_5013180977" description="Thiol:disulfide interchange protein" evidence="9">
    <location>
        <begin position="21"/>
        <end position="212"/>
    </location>
</feature>
<dbReference type="InterPro" id="IPR001853">
    <property type="entry name" value="DSBA-like_thioredoxin_dom"/>
</dbReference>
<evidence type="ECO:0000313" key="12">
    <source>
        <dbReference type="Proteomes" id="UP000186878"/>
    </source>
</evidence>
<evidence type="ECO:0000256" key="6">
    <source>
        <dbReference type="ARBA" id="ARBA00023284"/>
    </source>
</evidence>
<dbReference type="EMBL" id="MSDO01000002">
    <property type="protein sequence ID" value="OLO05764.1"/>
    <property type="molecule type" value="Genomic_DNA"/>
</dbReference>
<comment type="similarity">
    <text evidence="2">Belongs to the thioredoxin family. DsbA subfamily.</text>
</comment>
<dbReference type="CDD" id="cd03019">
    <property type="entry name" value="DsbA_DsbA"/>
    <property type="match status" value="1"/>
</dbReference>
<dbReference type="InterPro" id="IPR017937">
    <property type="entry name" value="Thioredoxin_CS"/>
</dbReference>
<dbReference type="InterPro" id="IPR013766">
    <property type="entry name" value="Thioredoxin_domain"/>
</dbReference>
<evidence type="ECO:0000256" key="7">
    <source>
        <dbReference type="PIRNR" id="PIRNR001488"/>
    </source>
</evidence>
<name>A0A1Q8SWH9_9GAMM</name>
<dbReference type="PANTHER" id="PTHR35891">
    <property type="entry name" value="THIOL:DISULFIDE INTERCHANGE PROTEIN DSBA"/>
    <property type="match status" value="1"/>
</dbReference>
<dbReference type="PROSITE" id="PS00194">
    <property type="entry name" value="THIOREDOXIN_1"/>
    <property type="match status" value="1"/>
</dbReference>
<comment type="subcellular location">
    <subcellularLocation>
        <location evidence="1 7">Periplasm</location>
    </subcellularLocation>
</comment>